<organism evidence="2 3">
    <name type="scientific">Kitasatospora aburaviensis</name>
    <dbReference type="NCBI Taxonomy" id="67265"/>
    <lineage>
        <taxon>Bacteria</taxon>
        <taxon>Bacillati</taxon>
        <taxon>Actinomycetota</taxon>
        <taxon>Actinomycetes</taxon>
        <taxon>Kitasatosporales</taxon>
        <taxon>Streptomycetaceae</taxon>
        <taxon>Kitasatospora</taxon>
    </lineage>
</organism>
<evidence type="ECO:0000313" key="3">
    <source>
        <dbReference type="Proteomes" id="UP001596067"/>
    </source>
</evidence>
<reference evidence="3" key="1">
    <citation type="journal article" date="2019" name="Int. J. Syst. Evol. Microbiol.">
        <title>The Global Catalogue of Microorganisms (GCM) 10K type strain sequencing project: providing services to taxonomists for standard genome sequencing and annotation.</title>
        <authorList>
            <consortium name="The Broad Institute Genomics Platform"/>
            <consortium name="The Broad Institute Genome Sequencing Center for Infectious Disease"/>
            <person name="Wu L."/>
            <person name="Ma J."/>
        </authorList>
    </citation>
    <scope>NUCLEOTIDE SEQUENCE [LARGE SCALE GENOMIC DNA]</scope>
    <source>
        <strain evidence="3">CGMCC 4.1469</strain>
    </source>
</reference>
<dbReference type="Proteomes" id="UP001596067">
    <property type="component" value="Unassembled WGS sequence"/>
</dbReference>
<dbReference type="SUPFAM" id="SSF110857">
    <property type="entry name" value="Gamma-glutamyl cyclotransferase-like"/>
    <property type="match status" value="1"/>
</dbReference>
<proteinExistence type="predicted"/>
<evidence type="ECO:0000259" key="1">
    <source>
        <dbReference type="Pfam" id="PF21986"/>
    </source>
</evidence>
<sequence length="133" mass="14194">MARIFFNGQAMVGGPFHASVADALVGPVRTAPGYRFFSIDVGGESDVCPGLHPDPSVDTAIEGELYDVSLEHLRDVVLPGEPRELELGVIELADGSACLSMLLARGEAERGVHREITHHGGWRAYLATLGRTA</sequence>
<dbReference type="Pfam" id="PF21986">
    <property type="entry name" value="AH_C"/>
    <property type="match status" value="1"/>
</dbReference>
<dbReference type="EMBL" id="JBHSOD010000001">
    <property type="protein sequence ID" value="MFC5883629.1"/>
    <property type="molecule type" value="Genomic_DNA"/>
</dbReference>
<name>A0ABW1ESH5_9ACTN</name>
<dbReference type="InterPro" id="IPR036568">
    <property type="entry name" value="GGCT-like_sf"/>
</dbReference>
<dbReference type="Gene3D" id="3.10.490.10">
    <property type="entry name" value="Gamma-glutamyl cyclotransferase-like"/>
    <property type="match status" value="1"/>
</dbReference>
<keyword evidence="3" id="KW-1185">Reference proteome</keyword>
<comment type="caution">
    <text evidence="2">The sequence shown here is derived from an EMBL/GenBank/DDBJ whole genome shotgun (WGS) entry which is preliminary data.</text>
</comment>
<dbReference type="InterPro" id="IPR053844">
    <property type="entry name" value="AH_C"/>
</dbReference>
<accession>A0ABW1ESH5</accession>
<gene>
    <name evidence="2" type="ORF">ACFP0N_01370</name>
</gene>
<feature type="domain" description="Allophanate hydrolase C-terminal" evidence="1">
    <location>
        <begin position="3"/>
        <end position="127"/>
    </location>
</feature>
<dbReference type="RefSeq" id="WP_238862488.1">
    <property type="nucleotide sequence ID" value="NZ_BAAAVH010000072.1"/>
</dbReference>
<evidence type="ECO:0000313" key="2">
    <source>
        <dbReference type="EMBL" id="MFC5883629.1"/>
    </source>
</evidence>
<protein>
    <submittedName>
        <fullName evidence="2">Gamma-glutamylcyclotransferase</fullName>
    </submittedName>
</protein>